<keyword evidence="3" id="KW-0677">Repeat</keyword>
<accession>A0AAD7UFR9</accession>
<feature type="region of interest" description="Disordered" evidence="6">
    <location>
        <begin position="1688"/>
        <end position="1717"/>
    </location>
</feature>
<feature type="signal peptide" evidence="8">
    <location>
        <begin position="1"/>
        <end position="18"/>
    </location>
</feature>
<organism evidence="10 11">
    <name type="scientific">Chrysophaeum taylorii</name>
    <dbReference type="NCBI Taxonomy" id="2483200"/>
    <lineage>
        <taxon>Eukaryota</taxon>
        <taxon>Sar</taxon>
        <taxon>Stramenopiles</taxon>
        <taxon>Ochrophyta</taxon>
        <taxon>Pelagophyceae</taxon>
        <taxon>Pelagomonadales</taxon>
        <taxon>Pelagomonadaceae</taxon>
        <taxon>Chrysophaeum</taxon>
    </lineage>
</organism>
<dbReference type="SUPFAM" id="SSF49299">
    <property type="entry name" value="PKD domain"/>
    <property type="match status" value="1"/>
</dbReference>
<keyword evidence="4 7" id="KW-1133">Transmembrane helix</keyword>
<name>A0AAD7UFR9_9STRA</name>
<proteinExistence type="predicted"/>
<evidence type="ECO:0000256" key="6">
    <source>
        <dbReference type="SAM" id="MobiDB-lite"/>
    </source>
</evidence>
<feature type="compositionally biased region" description="Basic and acidic residues" evidence="6">
    <location>
        <begin position="1026"/>
        <end position="1038"/>
    </location>
</feature>
<feature type="domain" description="PKD/REJ-like" evidence="9">
    <location>
        <begin position="249"/>
        <end position="568"/>
    </location>
</feature>
<dbReference type="GO" id="GO:0005261">
    <property type="term" value="F:monoatomic cation channel activity"/>
    <property type="evidence" value="ECO:0007669"/>
    <property type="project" value="TreeGrafter"/>
</dbReference>
<evidence type="ECO:0000256" key="5">
    <source>
        <dbReference type="ARBA" id="ARBA00023136"/>
    </source>
</evidence>
<evidence type="ECO:0000256" key="8">
    <source>
        <dbReference type="SAM" id="SignalP"/>
    </source>
</evidence>
<comment type="caution">
    <text evidence="10">The sequence shown here is derived from an EMBL/GenBank/DDBJ whole genome shotgun (WGS) entry which is preliminary data.</text>
</comment>
<feature type="chain" id="PRO_5042222577" description="PKD/REJ-like domain-containing protein" evidence="8">
    <location>
        <begin position="19"/>
        <end position="1717"/>
    </location>
</feature>
<dbReference type="InterPro" id="IPR035986">
    <property type="entry name" value="PKD_dom_sf"/>
</dbReference>
<evidence type="ECO:0000259" key="9">
    <source>
        <dbReference type="Pfam" id="PF02010"/>
    </source>
</evidence>
<dbReference type="GO" id="GO:0006816">
    <property type="term" value="P:calcium ion transport"/>
    <property type="evidence" value="ECO:0007669"/>
    <property type="project" value="TreeGrafter"/>
</dbReference>
<feature type="transmembrane region" description="Helical" evidence="7">
    <location>
        <begin position="1096"/>
        <end position="1118"/>
    </location>
</feature>
<keyword evidence="11" id="KW-1185">Reference proteome</keyword>
<evidence type="ECO:0000256" key="1">
    <source>
        <dbReference type="ARBA" id="ARBA00004370"/>
    </source>
</evidence>
<dbReference type="Pfam" id="PF02010">
    <property type="entry name" value="REJ"/>
    <property type="match status" value="1"/>
</dbReference>
<dbReference type="PANTHER" id="PTHR46730:SF1">
    <property type="entry name" value="PLAT DOMAIN-CONTAINING PROTEIN"/>
    <property type="match status" value="1"/>
</dbReference>
<dbReference type="InterPro" id="IPR013783">
    <property type="entry name" value="Ig-like_fold"/>
</dbReference>
<keyword evidence="8" id="KW-0732">Signal</keyword>
<dbReference type="Proteomes" id="UP001230188">
    <property type="component" value="Unassembled WGS sequence"/>
</dbReference>
<evidence type="ECO:0000313" key="10">
    <source>
        <dbReference type="EMBL" id="KAJ8603328.1"/>
    </source>
</evidence>
<feature type="transmembrane region" description="Helical" evidence="7">
    <location>
        <begin position="1437"/>
        <end position="1463"/>
    </location>
</feature>
<protein>
    <recommendedName>
        <fullName evidence="9">PKD/REJ-like domain-containing protein</fullName>
    </recommendedName>
</protein>
<dbReference type="GO" id="GO:0005886">
    <property type="term" value="C:plasma membrane"/>
    <property type="evidence" value="ECO:0007669"/>
    <property type="project" value="TreeGrafter"/>
</dbReference>
<gene>
    <name evidence="10" type="ORF">CTAYLR_009038</name>
</gene>
<evidence type="ECO:0000313" key="11">
    <source>
        <dbReference type="Proteomes" id="UP001230188"/>
    </source>
</evidence>
<feature type="transmembrane region" description="Helical" evidence="7">
    <location>
        <begin position="970"/>
        <end position="990"/>
    </location>
</feature>
<keyword evidence="5 7" id="KW-0472">Membrane</keyword>
<evidence type="ECO:0000256" key="2">
    <source>
        <dbReference type="ARBA" id="ARBA00022692"/>
    </source>
</evidence>
<evidence type="ECO:0000256" key="7">
    <source>
        <dbReference type="SAM" id="Phobius"/>
    </source>
</evidence>
<feature type="compositionally biased region" description="Polar residues" evidence="6">
    <location>
        <begin position="1706"/>
        <end position="1717"/>
    </location>
</feature>
<comment type="subcellular location">
    <subcellularLocation>
        <location evidence="1">Membrane</location>
    </subcellularLocation>
</comment>
<feature type="transmembrane region" description="Helical" evidence="7">
    <location>
        <begin position="1609"/>
        <end position="1632"/>
    </location>
</feature>
<evidence type="ECO:0000256" key="4">
    <source>
        <dbReference type="ARBA" id="ARBA00022989"/>
    </source>
</evidence>
<feature type="transmembrane region" description="Helical" evidence="7">
    <location>
        <begin position="1584"/>
        <end position="1603"/>
    </location>
</feature>
<dbReference type="EMBL" id="JAQMWT010000357">
    <property type="protein sequence ID" value="KAJ8603328.1"/>
    <property type="molecule type" value="Genomic_DNA"/>
</dbReference>
<feature type="transmembrane region" description="Helical" evidence="7">
    <location>
        <begin position="1406"/>
        <end position="1425"/>
    </location>
</feature>
<keyword evidence="2 7" id="KW-0812">Transmembrane</keyword>
<evidence type="ECO:0000256" key="3">
    <source>
        <dbReference type="ARBA" id="ARBA00022737"/>
    </source>
</evidence>
<feature type="region of interest" description="Disordered" evidence="6">
    <location>
        <begin position="1016"/>
        <end position="1038"/>
    </location>
</feature>
<sequence length="1717" mass="185502">MTTLLLLPFAAGQCVVRAGFEAAGDSLLLEFDADLVSYTAGATFDCEEVVVEILSSCYKVDARRVRAFVSGSPDIVPGSTLTGCESSVVVAAPSTPVVPSVVLQAPDVAARCGNRKVDARQTTGLGGRGATLEWWTETMHSLETGVPSSELLIPVNETGVVRVRIENFFGESGNASIAVEISPLEIPSLTAIGPRSRTTTRAETLEVQFRGESCGGAGVDYSFNLTRAGGRASGRSSTSRDPRVYKVENLDLGSYELVATATDRSSGLENTASVFVEVEASRVVALLDGGNRTSSALEVWGNRSYDPDGEPLSYFWTCAPACPPFDPTAASLSLEVVAPGNYSVELVATTPDDRSATAAAAIVVVAASNNNDDDSVVAIVARSPLVALPQTRLIVDAVTASSSNTTWSVDGELSGGSSLVDAALSPLDGQSLVVAATFLVEGASYRFEISASGGSATAFVDLVVARRPSSGLLEVIPRNGTAIQTSFELVTSGWATTEPPLVYRFETRDDDDEPMKVLRSASLETRMAGATLRAADPAFLAAVATDSLGATGEAKTTATVREFGGDDLAATATALATEALSNYVKEVVSQVAVAATKANSVDVETRETMISLVVDSWEFYDFTADQIAQFASGMLAPVSEPETLGSRAAAQALDQSTVVARRFSTADVDETIDQLSANDLVSIGSLLLDSTLFDDNDDELQESNATAQLTDLVDSVAAAQLRARTPDEDAVLVVSSNIRLATRRVSGTAPTVIDLSNSKQQRRLAVAAEYYDDDDGAATSARAVVPRLDDEADVSLVELEASRYAGGDTLGSVLRFELAATTTTTTTTEVDFVVPARENATVDESLTTTTTNVTLACDWNYLGTVEATCPDGSVVRHECATRDYEEIVKGCGGVAARGCVSYHEANNTWTESQCVRDDARSTKDSDYCVCRVDADQPATDYSTRTVVEAYGKTLLRQFSKVGGFNPRRSFIMILFLAAYVAVFAVAAYSGKRRDDREVRQSSSSFSSSSSFAAAAKEDAAVDDDDDSRRQRAYRAEKARRDATKAQLETVLEAAHVRHGKRWWQRAVAVALTRHPLFFLWQRPSAQQHSVSRPLRIAVLGVEILILLATVAMECAYQFPDPGCDDRKSSDRCLKFENPSGRRMCKWSQSAGECEYRGPPSDSLYSVDHAFAVLTATAVFLPCVTAFEWATVGVLCNVMWGTTAATIWRQTESPTTGGGPSSAENAYFVEEEAKIEGPAVRPSEKMEAVDLVGRRRIAKARRADGLLLEKAEALAPEVAAAVLARRDELRAAAREADLRGTERGRRMAFILHKLEEDLVQRWSVVENQEVFERRVTLEVFTHLRVAKTWRDELEAIPARDHELRALWIANKGRLQKLRATERRIYQQLYEIEFAAPPVEPYSPEFCLASLVCAAAVAVPVVYLALFASDVGRRLTVAFFVDAAVEIVLVYFVVIPFMLLVRFVFFPALVVDKVARLASVSDTATYPYAQPLKEDALDYLLDELPAVRASLRGLAMTARGSPGRLDARRLGDDERINLPTHDELEEIYDHTTWRPLWTSTAILGVAALFLRLPAEIQELVMEEMALFIPILAFAISTAFFGAGRLPASVNIIISSIVLGWGGVLVFGLLCDLLYRCAHRSRLARQQRRRLALATTFGSSTSSIIARQATQVTSMTELSTDRASAIKVHCDEEEEDDEGTTDYDAVIETTPQTARPRSTV</sequence>
<feature type="compositionally biased region" description="Acidic residues" evidence="6">
    <location>
        <begin position="1688"/>
        <end position="1698"/>
    </location>
</feature>
<dbReference type="PANTHER" id="PTHR46730">
    <property type="entry name" value="POLYCYSTIN-1"/>
    <property type="match status" value="1"/>
</dbReference>
<dbReference type="Gene3D" id="2.60.40.10">
    <property type="entry name" value="Immunoglobulins"/>
    <property type="match status" value="1"/>
</dbReference>
<reference evidence="10" key="1">
    <citation type="submission" date="2023-01" db="EMBL/GenBank/DDBJ databases">
        <title>Metagenome sequencing of chrysophaentin producing Chrysophaeum taylorii.</title>
        <authorList>
            <person name="Davison J."/>
            <person name="Bewley C."/>
        </authorList>
    </citation>
    <scope>NUCLEOTIDE SEQUENCE</scope>
    <source>
        <strain evidence="10">NIES-1699</strain>
    </source>
</reference>
<dbReference type="InterPro" id="IPR002859">
    <property type="entry name" value="PKD/REJ-like"/>
</dbReference>